<reference evidence="2" key="2">
    <citation type="submission" date="2023-11" db="UniProtKB">
        <authorList>
            <consortium name="WormBaseParasite"/>
        </authorList>
    </citation>
    <scope>IDENTIFICATION</scope>
</reference>
<proteinExistence type="predicted"/>
<evidence type="ECO:0000313" key="1">
    <source>
        <dbReference type="Proteomes" id="UP000050795"/>
    </source>
</evidence>
<organism evidence="1 2">
    <name type="scientific">Trichobilharzia regenti</name>
    <name type="common">Nasal bird schistosome</name>
    <dbReference type="NCBI Taxonomy" id="157069"/>
    <lineage>
        <taxon>Eukaryota</taxon>
        <taxon>Metazoa</taxon>
        <taxon>Spiralia</taxon>
        <taxon>Lophotrochozoa</taxon>
        <taxon>Platyhelminthes</taxon>
        <taxon>Trematoda</taxon>
        <taxon>Digenea</taxon>
        <taxon>Strigeidida</taxon>
        <taxon>Schistosomatoidea</taxon>
        <taxon>Schistosomatidae</taxon>
        <taxon>Trichobilharzia</taxon>
    </lineage>
</organism>
<dbReference type="WBParaSite" id="TREG1_115920.1">
    <property type="protein sequence ID" value="TREG1_115920.1"/>
    <property type="gene ID" value="TREG1_115920"/>
</dbReference>
<keyword evidence="1" id="KW-1185">Reference proteome</keyword>
<dbReference type="AlphaFoldDB" id="A0AA85IXE9"/>
<sequence length="90" mass="10215">MLRNIWWTLSASIFLYILCLPTSEAGFLWWLYCLFFSDSAFCSAEGIVQTVLNATSNLGGGLQLPVSHYDYLSKCPCFTVTKQRFSRTLT</sequence>
<protein>
    <submittedName>
        <fullName evidence="2">Uncharacterized protein</fullName>
    </submittedName>
</protein>
<dbReference type="Proteomes" id="UP000050795">
    <property type="component" value="Unassembled WGS sequence"/>
</dbReference>
<name>A0AA85IXE9_TRIRE</name>
<evidence type="ECO:0000313" key="2">
    <source>
        <dbReference type="WBParaSite" id="TREG1_115920.1"/>
    </source>
</evidence>
<accession>A0AA85IXE9</accession>
<reference evidence="1" key="1">
    <citation type="submission" date="2022-06" db="EMBL/GenBank/DDBJ databases">
        <authorList>
            <person name="Berger JAMES D."/>
            <person name="Berger JAMES D."/>
        </authorList>
    </citation>
    <scope>NUCLEOTIDE SEQUENCE [LARGE SCALE GENOMIC DNA]</scope>
</reference>